<sequence length="125" mass="14104">MKTLILLEGNKPIPTHNLKKLFKALRGKTQKELEQGWLSDIPTQHMIAEFSKATGDALPTDLRSALESGGTAFQYLRYAHQTDLSQTKFFLGNLPRLLRQVIHRRKPEWVNLGPSYGPLPVSQAP</sequence>
<protein>
    <submittedName>
        <fullName evidence="1">Uncharacterized protein</fullName>
    </submittedName>
</protein>
<dbReference type="EMBL" id="LPWE01000003">
    <property type="protein sequence ID" value="ODR96865.1"/>
    <property type="molecule type" value="Genomic_DNA"/>
</dbReference>
<dbReference type="RefSeq" id="WP_069443334.1">
    <property type="nucleotide sequence ID" value="NZ_LPWE01000003.1"/>
</dbReference>
<name>A0A1E3VTN4_9HYPH</name>
<dbReference type="AlphaFoldDB" id="A0A1E3VTN4"/>
<evidence type="ECO:0000313" key="1">
    <source>
        <dbReference type="EMBL" id="ODR96865.1"/>
    </source>
</evidence>
<keyword evidence="2" id="KW-1185">Reference proteome</keyword>
<evidence type="ECO:0000313" key="2">
    <source>
        <dbReference type="Proteomes" id="UP000094172"/>
    </source>
</evidence>
<dbReference type="Proteomes" id="UP000094172">
    <property type="component" value="Unassembled WGS sequence"/>
</dbReference>
<reference evidence="1 2" key="1">
    <citation type="journal article" date="2016" name="Environ. Microbiol.">
        <title>New Methyloceanibacter diversity from North Sea sediments includes methanotroph containing solely the soluble methane monooxygenase.</title>
        <authorList>
            <person name="Vekeman B."/>
            <person name="Kerckhof F.M."/>
            <person name="Cremers G."/>
            <person name="de Vos P."/>
            <person name="Vandamme P."/>
            <person name="Boon N."/>
            <person name="Op den Camp H.J."/>
            <person name="Heylen K."/>
        </authorList>
    </citation>
    <scope>NUCLEOTIDE SEQUENCE [LARGE SCALE GENOMIC DNA]</scope>
    <source>
        <strain evidence="1 2">R-67176</strain>
    </source>
</reference>
<gene>
    <name evidence="1" type="ORF">AUC70_13850</name>
</gene>
<proteinExistence type="predicted"/>
<organism evidence="1 2">
    <name type="scientific">Methyloceanibacter stevinii</name>
    <dbReference type="NCBI Taxonomy" id="1774970"/>
    <lineage>
        <taxon>Bacteria</taxon>
        <taxon>Pseudomonadati</taxon>
        <taxon>Pseudomonadota</taxon>
        <taxon>Alphaproteobacteria</taxon>
        <taxon>Hyphomicrobiales</taxon>
        <taxon>Hyphomicrobiaceae</taxon>
        <taxon>Methyloceanibacter</taxon>
    </lineage>
</organism>
<accession>A0A1E3VTN4</accession>
<comment type="caution">
    <text evidence="1">The sequence shown here is derived from an EMBL/GenBank/DDBJ whole genome shotgun (WGS) entry which is preliminary data.</text>
</comment>